<comment type="caution">
    <text evidence="6">The sequence shown here is derived from an EMBL/GenBank/DDBJ whole genome shotgun (WGS) entry which is preliminary data.</text>
</comment>
<protein>
    <recommendedName>
        <fullName evidence="5">Novel STAND NTPase 1 domain-containing protein</fullName>
    </recommendedName>
</protein>
<dbReference type="EMBL" id="MPPL01000001">
    <property type="protein sequence ID" value="OKS86815.1"/>
    <property type="molecule type" value="Genomic_DNA"/>
</dbReference>
<dbReference type="InterPro" id="IPR049052">
    <property type="entry name" value="nSTAND1"/>
</dbReference>
<dbReference type="PANTHER" id="PTHR22847">
    <property type="entry name" value="WD40 REPEAT PROTEIN"/>
    <property type="match status" value="1"/>
</dbReference>
<dbReference type="OrthoDB" id="414967at2"/>
<evidence type="ECO:0000313" key="6">
    <source>
        <dbReference type="EMBL" id="OKS86815.1"/>
    </source>
</evidence>
<accession>A0A1Q5ZYG8</accession>
<keyword evidence="7" id="KW-1185">Reference proteome</keyword>
<dbReference type="Pfam" id="PF00400">
    <property type="entry name" value="WD40"/>
    <property type="match status" value="2"/>
</dbReference>
<dbReference type="PANTHER" id="PTHR22847:SF637">
    <property type="entry name" value="WD REPEAT DOMAIN 5B"/>
    <property type="match status" value="1"/>
</dbReference>
<keyword evidence="4" id="KW-0812">Transmembrane</keyword>
<dbReference type="Gene3D" id="2.130.10.10">
    <property type="entry name" value="YVTN repeat-like/Quinoprotein amine dehydrogenase"/>
    <property type="match status" value="1"/>
</dbReference>
<evidence type="ECO:0000313" key="7">
    <source>
        <dbReference type="Proteomes" id="UP000186720"/>
    </source>
</evidence>
<dbReference type="STRING" id="1302689.RG47T_2272"/>
<name>A0A1Q5ZYG8_9SPHI</name>
<dbReference type="AlphaFoldDB" id="A0A1Q5ZYG8"/>
<gene>
    <name evidence="6" type="ORF">RG47T_2272</name>
</gene>
<dbReference type="SUPFAM" id="SSF50978">
    <property type="entry name" value="WD40 repeat-like"/>
    <property type="match status" value="1"/>
</dbReference>
<evidence type="ECO:0000256" key="2">
    <source>
        <dbReference type="ARBA" id="ARBA00022737"/>
    </source>
</evidence>
<dbReference type="Proteomes" id="UP000186720">
    <property type="component" value="Unassembled WGS sequence"/>
</dbReference>
<proteinExistence type="predicted"/>
<keyword evidence="4" id="KW-1133">Transmembrane helix</keyword>
<dbReference type="RefSeq" id="WP_074489509.1">
    <property type="nucleotide sequence ID" value="NZ_FPAM01000019.1"/>
</dbReference>
<evidence type="ECO:0000259" key="5">
    <source>
        <dbReference type="Pfam" id="PF20703"/>
    </source>
</evidence>
<keyword evidence="4" id="KW-0472">Membrane</keyword>
<dbReference type="InterPro" id="IPR036322">
    <property type="entry name" value="WD40_repeat_dom_sf"/>
</dbReference>
<keyword evidence="1 3" id="KW-0853">WD repeat</keyword>
<dbReference type="PROSITE" id="PS50294">
    <property type="entry name" value="WD_REPEATS_REGION"/>
    <property type="match status" value="1"/>
</dbReference>
<organism evidence="6 7">
    <name type="scientific">Mucilaginibacter polytrichastri</name>
    <dbReference type="NCBI Taxonomy" id="1302689"/>
    <lineage>
        <taxon>Bacteria</taxon>
        <taxon>Pseudomonadati</taxon>
        <taxon>Bacteroidota</taxon>
        <taxon>Sphingobacteriia</taxon>
        <taxon>Sphingobacteriales</taxon>
        <taxon>Sphingobacteriaceae</taxon>
        <taxon>Mucilaginibacter</taxon>
    </lineage>
</organism>
<dbReference type="SMART" id="SM00320">
    <property type="entry name" value="WD40"/>
    <property type="match status" value="4"/>
</dbReference>
<evidence type="ECO:0000256" key="3">
    <source>
        <dbReference type="PROSITE-ProRule" id="PRU00221"/>
    </source>
</evidence>
<dbReference type="InterPro" id="IPR027417">
    <property type="entry name" value="P-loop_NTPase"/>
</dbReference>
<dbReference type="InterPro" id="IPR001680">
    <property type="entry name" value="WD40_rpt"/>
</dbReference>
<evidence type="ECO:0000256" key="1">
    <source>
        <dbReference type="ARBA" id="ARBA00022574"/>
    </source>
</evidence>
<dbReference type="InterPro" id="IPR015943">
    <property type="entry name" value="WD40/YVTN_repeat-like_dom_sf"/>
</dbReference>
<sequence>MIDNTAFINPFPGLRAFEEHEDILFFGREKQVDELLKKLRLVRFLSVIGSSGSGKSSLVKSGLIPALHSGFMSGAGSQWKICSLRPGNDPIGNMANALVNSVLYENQTTEENLLYTSITESTLRRSNFGLIEAYKQAGLNPRQNLLILVDQFEELFRFSSYEKKAMEGRRDSVAFINLLIKAAEQKEVPIYIVFTMRSDFLGECTQFRGLPEAINEGQYLVPRMTREERREAITGPVAVGGATMSPRLLNQLLNDVGDNPDQLPILQHALMRTWENWYGENQESNDPEPIDVNNYEHIGTMAHALSQHAEEAYAELKTTGERQICEVMFKAITDKGFSVTGIRRPRKLAEISELAGAQSTDVIAVIDIFRKNGRAFLMPPQGIELSDDSIIDISHESLMRVWDRLILWVDEENQSAEIYLRLCEAADLYETGKGGLLRDPELQVAWKWKEENNPNATWAARYNSLFEKAIIFLEHSKQEYELELTYKELAQKQSLRRARRITVIISIIALAAFMLSIYSFQLRNLATRQTKIAEKKSKEAQSQRKQALLQRKIAVDQQRLAEQSKEVALEQKSIAEGAKKKSEVSEKNALLQKTIAEQQKSYAERQKVISETNAKLARQQQGIAETQTGKAVANEKVAVEQKQISTRLRDLAESRNLAYESMLLLNDNKNEESRQGALKAYQLNNDNKGPLQSNDIYSALYFNWVSSINNKNVLGLHKYPVRNIVALPQADQFISADESGRMFLLNGNNGILQPITSYDLKEDARVVAPIPGTSNILVLTAEGNAIILQVSGNAIKELSRIKFEGIGKSVLFDKGELVIISNKGIAEYALNNNNLAPKKFTPSFNLDAIVATNNGIYLTAGNNIFLYKTVADIPDKPANEYRLNAKVLSLAVDPSNTYLAAGTYDGGIWLKNIKTDGKEVSFSLHASAINDIQFRPGITDGSIQLATASSDQTVKLLDVGAVMLSRNTDDIITLRNHTKWVYKVAYSTNGENLYTASEDKRIMGWYATMAGIFKELKKNKK</sequence>
<feature type="transmembrane region" description="Helical" evidence="4">
    <location>
        <begin position="501"/>
        <end position="520"/>
    </location>
</feature>
<feature type="repeat" description="WD" evidence="3">
    <location>
        <begin position="974"/>
        <end position="1005"/>
    </location>
</feature>
<dbReference type="PROSITE" id="PS50082">
    <property type="entry name" value="WD_REPEATS_2"/>
    <property type="match status" value="1"/>
</dbReference>
<keyword evidence="2" id="KW-0677">Repeat</keyword>
<dbReference type="Pfam" id="PF20703">
    <property type="entry name" value="nSTAND1"/>
    <property type="match status" value="1"/>
</dbReference>
<evidence type="ECO:0000256" key="4">
    <source>
        <dbReference type="SAM" id="Phobius"/>
    </source>
</evidence>
<reference evidence="6 7" key="1">
    <citation type="submission" date="2016-11" db="EMBL/GenBank/DDBJ databases">
        <title>Whole Genome Sequencing of Mucilaginibacter polytrichastri RG4-7(T) isolated from the moss sample.</title>
        <authorList>
            <person name="Li Y."/>
        </authorList>
    </citation>
    <scope>NUCLEOTIDE SEQUENCE [LARGE SCALE GENOMIC DNA]</scope>
    <source>
        <strain evidence="6 7">RG4-7</strain>
    </source>
</reference>
<feature type="domain" description="Novel STAND NTPase 1" evidence="5">
    <location>
        <begin position="10"/>
        <end position="431"/>
    </location>
</feature>
<dbReference type="SUPFAM" id="SSF52540">
    <property type="entry name" value="P-loop containing nucleoside triphosphate hydrolases"/>
    <property type="match status" value="1"/>
</dbReference>